<dbReference type="EMBL" id="QQBB01000030">
    <property type="protein sequence ID" value="RDI49528.1"/>
    <property type="molecule type" value="Genomic_DNA"/>
</dbReference>
<evidence type="ECO:0000256" key="2">
    <source>
        <dbReference type="ARBA" id="ARBA00022525"/>
    </source>
</evidence>
<dbReference type="GO" id="GO:0005509">
    <property type="term" value="F:calcium ion binding"/>
    <property type="evidence" value="ECO:0007669"/>
    <property type="project" value="InterPro"/>
</dbReference>
<dbReference type="RefSeq" id="WP_147282510.1">
    <property type="nucleotide sequence ID" value="NZ_QQBB01000030.1"/>
</dbReference>
<proteinExistence type="predicted"/>
<protein>
    <submittedName>
        <fullName evidence="3">Putative secreted protein (Type I secretion substrate)</fullName>
    </submittedName>
</protein>
<dbReference type="AlphaFoldDB" id="A0A370H1L3"/>
<dbReference type="Proteomes" id="UP000254925">
    <property type="component" value="Unassembled WGS sequence"/>
</dbReference>
<keyword evidence="4" id="KW-1185">Reference proteome</keyword>
<dbReference type="PROSITE" id="PS00330">
    <property type="entry name" value="HEMOLYSIN_CALCIUM"/>
    <property type="match status" value="3"/>
</dbReference>
<evidence type="ECO:0000313" key="3">
    <source>
        <dbReference type="EMBL" id="RDI49528.1"/>
    </source>
</evidence>
<dbReference type="Pfam" id="PF00353">
    <property type="entry name" value="HemolysinCabind"/>
    <property type="match status" value="3"/>
</dbReference>
<dbReference type="InterPro" id="IPR018511">
    <property type="entry name" value="Hemolysin-typ_Ca-bd_CS"/>
</dbReference>
<dbReference type="GO" id="GO:0005615">
    <property type="term" value="C:extracellular space"/>
    <property type="evidence" value="ECO:0007669"/>
    <property type="project" value="InterPro"/>
</dbReference>
<dbReference type="Gene3D" id="2.150.10.10">
    <property type="entry name" value="Serralysin-like metalloprotease, C-terminal"/>
    <property type="match status" value="1"/>
</dbReference>
<organism evidence="3 4">
    <name type="scientific">Microvirga subterranea</name>
    <dbReference type="NCBI Taxonomy" id="186651"/>
    <lineage>
        <taxon>Bacteria</taxon>
        <taxon>Pseudomonadati</taxon>
        <taxon>Pseudomonadota</taxon>
        <taxon>Alphaproteobacteria</taxon>
        <taxon>Hyphomicrobiales</taxon>
        <taxon>Methylobacteriaceae</taxon>
        <taxon>Microvirga</taxon>
    </lineage>
</organism>
<dbReference type="SUPFAM" id="SSF51120">
    <property type="entry name" value="beta-Roll"/>
    <property type="match status" value="1"/>
</dbReference>
<dbReference type="InterPro" id="IPR011049">
    <property type="entry name" value="Serralysin-like_metalloprot_C"/>
</dbReference>
<evidence type="ECO:0000256" key="1">
    <source>
        <dbReference type="ARBA" id="ARBA00004613"/>
    </source>
</evidence>
<dbReference type="PRINTS" id="PR00313">
    <property type="entry name" value="CABNDNGRPT"/>
</dbReference>
<sequence>AGADHMWGGRGNDTYDVDDRADRVYEGRNQGTDTVKASVSYSLAGTHVEKLTLTGAADLNGTGNSLANTLTGNGGHNRLNGGAGDDLLKGGAGNDTLQGGSGQDRLLGGAGDDLLKGGAGNDRLTGGTGQDTFVFERGGGTDTVTDFRHGQDRIDVSGLSGVAHKADLHLWQMGADTLIWHGSDVLVLKGVTASDLDNGDFIF</sequence>
<comment type="caution">
    <text evidence="3">The sequence shown here is derived from an EMBL/GenBank/DDBJ whole genome shotgun (WGS) entry which is preliminary data.</text>
</comment>
<dbReference type="PANTHER" id="PTHR38340:SF1">
    <property type="entry name" value="S-LAYER PROTEIN"/>
    <property type="match status" value="1"/>
</dbReference>
<accession>A0A370H1L3</accession>
<reference evidence="3 4" key="1">
    <citation type="submission" date="2018-07" db="EMBL/GenBank/DDBJ databases">
        <title>Genomic Encyclopedia of Type Strains, Phase IV (KMG-IV): sequencing the most valuable type-strain genomes for metagenomic binning, comparative biology and taxonomic classification.</title>
        <authorList>
            <person name="Goeker M."/>
        </authorList>
    </citation>
    <scope>NUCLEOTIDE SEQUENCE [LARGE SCALE GENOMIC DNA]</scope>
    <source>
        <strain evidence="3 4">DSM 14364</strain>
    </source>
</reference>
<evidence type="ECO:0000313" key="4">
    <source>
        <dbReference type="Proteomes" id="UP000254925"/>
    </source>
</evidence>
<dbReference type="PANTHER" id="PTHR38340">
    <property type="entry name" value="S-LAYER PROTEIN"/>
    <property type="match status" value="1"/>
</dbReference>
<keyword evidence="2" id="KW-0964">Secreted</keyword>
<gene>
    <name evidence="3" type="ORF">DES45_1301</name>
</gene>
<comment type="subcellular location">
    <subcellularLocation>
        <location evidence="1">Secreted</location>
    </subcellularLocation>
</comment>
<dbReference type="OrthoDB" id="7992885at2"/>
<dbReference type="InterPro" id="IPR050557">
    <property type="entry name" value="RTX_toxin/Mannuronan_C5-epim"/>
</dbReference>
<dbReference type="InterPro" id="IPR001343">
    <property type="entry name" value="Hemolysn_Ca-bd"/>
</dbReference>
<feature type="non-terminal residue" evidence="3">
    <location>
        <position position="1"/>
    </location>
</feature>
<name>A0A370H1L3_9HYPH</name>